<evidence type="ECO:0000313" key="3">
    <source>
        <dbReference type="EMBL" id="TFC19368.1"/>
    </source>
</evidence>
<reference evidence="3 4" key="1">
    <citation type="submission" date="2019-03" db="EMBL/GenBank/DDBJ databases">
        <title>Genomics of glacier-inhabiting Cryobacterium strains.</title>
        <authorList>
            <person name="Liu Q."/>
            <person name="Xin Y.-H."/>
        </authorList>
    </citation>
    <scope>NUCLEOTIDE SEQUENCE [LARGE SCALE GENOMIC DNA]</scope>
    <source>
        <strain evidence="3 4">MDB1-5</strain>
    </source>
</reference>
<proteinExistence type="inferred from homology"/>
<gene>
    <name evidence="3" type="ORF">E3O46_12430</name>
</gene>
<accession>A0ABY2IMS8</accession>
<organism evidence="3 4">
    <name type="scientific">Cryobacterium glucosi</name>
    <dbReference type="NCBI Taxonomy" id="1259175"/>
    <lineage>
        <taxon>Bacteria</taxon>
        <taxon>Bacillati</taxon>
        <taxon>Actinomycetota</taxon>
        <taxon>Actinomycetes</taxon>
        <taxon>Micrococcales</taxon>
        <taxon>Microbacteriaceae</taxon>
        <taxon>Cryobacterium</taxon>
    </lineage>
</organism>
<dbReference type="Proteomes" id="UP000297604">
    <property type="component" value="Unassembled WGS sequence"/>
</dbReference>
<dbReference type="Gene3D" id="3.40.50.720">
    <property type="entry name" value="NAD(P)-binding Rossmann-like Domain"/>
    <property type="match status" value="1"/>
</dbReference>
<keyword evidence="4" id="KW-1185">Reference proteome</keyword>
<evidence type="ECO:0000259" key="2">
    <source>
        <dbReference type="Pfam" id="PF01370"/>
    </source>
</evidence>
<comment type="similarity">
    <text evidence="1">Belongs to the NAD(P)-dependent epimerase/dehydratase family.</text>
</comment>
<dbReference type="SUPFAM" id="SSF51735">
    <property type="entry name" value="NAD(P)-binding Rossmann-fold domains"/>
    <property type="match status" value="1"/>
</dbReference>
<dbReference type="InterPro" id="IPR001509">
    <property type="entry name" value="Epimerase_deHydtase"/>
</dbReference>
<dbReference type="PANTHER" id="PTHR43000">
    <property type="entry name" value="DTDP-D-GLUCOSE 4,6-DEHYDRATASE-RELATED"/>
    <property type="match status" value="1"/>
</dbReference>
<dbReference type="InterPro" id="IPR036291">
    <property type="entry name" value="NAD(P)-bd_dom_sf"/>
</dbReference>
<dbReference type="EMBL" id="SOFS01000025">
    <property type="protein sequence ID" value="TFC19368.1"/>
    <property type="molecule type" value="Genomic_DNA"/>
</dbReference>
<evidence type="ECO:0000256" key="1">
    <source>
        <dbReference type="ARBA" id="ARBA00007637"/>
    </source>
</evidence>
<evidence type="ECO:0000313" key="4">
    <source>
        <dbReference type="Proteomes" id="UP000297604"/>
    </source>
</evidence>
<feature type="domain" description="NAD-dependent epimerase/dehydratase" evidence="2">
    <location>
        <begin position="6"/>
        <end position="272"/>
    </location>
</feature>
<dbReference type="RefSeq" id="WP_134449046.1">
    <property type="nucleotide sequence ID" value="NZ_SOFS01000025.1"/>
</dbReference>
<dbReference type="Pfam" id="PF01370">
    <property type="entry name" value="Epimerase"/>
    <property type="match status" value="1"/>
</dbReference>
<dbReference type="PRINTS" id="PR01713">
    <property type="entry name" value="NUCEPIMERASE"/>
</dbReference>
<name>A0ABY2IMS8_9MICO</name>
<protein>
    <submittedName>
        <fullName evidence="3">NAD-dependent epimerase/dehydratase family protein</fullName>
    </submittedName>
</protein>
<comment type="caution">
    <text evidence="3">The sequence shown here is derived from an EMBL/GenBank/DDBJ whole genome shotgun (WGS) entry which is preliminary data.</text>
</comment>
<sequence length="350" mass="37217">MSAGTVLITGGAGFIGSRLSHSLINHFDEVVIVDNFSPQVHNGRRHSEDLHPAAVVIEGDVTEVETWNRVLDRTHPRVVVHLAAETGTAQSYDEATLHSMTNVVGTTRMLDALGASGALPEEIVLASSRAVYGEGSLRNADGIVVPAEPRTTADLTQGIWAAAGSEPVAMDARFTQTRPVSIYGATKVAQELLLRAWCTPRDVALGIVRLQNVYGAGQSPTNSYTGILPLFCGVARSGESIPVYEDGEILRDFVHVSDVVESIRLAIVHGRSGLWDIGSGVPATIGQVATMIADRYSAPAPTVTGQYRPGDVRAAFADNSAATADLGWSPRVSLDEGLTELISWLEDIRA</sequence>